<evidence type="ECO:0000313" key="2">
    <source>
        <dbReference type="EMBL" id="KAF5459452.1"/>
    </source>
</evidence>
<name>A0A833UA41_JUGRE</name>
<dbReference type="PANTHER" id="PTHR47481">
    <property type="match status" value="1"/>
</dbReference>
<evidence type="ECO:0000256" key="1">
    <source>
        <dbReference type="SAM" id="MobiDB-lite"/>
    </source>
</evidence>
<feature type="compositionally biased region" description="Polar residues" evidence="1">
    <location>
        <begin position="168"/>
        <end position="186"/>
    </location>
</feature>
<comment type="caution">
    <text evidence="2">The sequence shown here is derived from an EMBL/GenBank/DDBJ whole genome shotgun (WGS) entry which is preliminary data.</text>
</comment>
<gene>
    <name evidence="2" type="ORF">F2P56_023396</name>
</gene>
<organism evidence="2 3">
    <name type="scientific">Juglans regia</name>
    <name type="common">English walnut</name>
    <dbReference type="NCBI Taxonomy" id="51240"/>
    <lineage>
        <taxon>Eukaryota</taxon>
        <taxon>Viridiplantae</taxon>
        <taxon>Streptophyta</taxon>
        <taxon>Embryophyta</taxon>
        <taxon>Tracheophyta</taxon>
        <taxon>Spermatophyta</taxon>
        <taxon>Magnoliopsida</taxon>
        <taxon>eudicotyledons</taxon>
        <taxon>Gunneridae</taxon>
        <taxon>Pentapetalae</taxon>
        <taxon>rosids</taxon>
        <taxon>fabids</taxon>
        <taxon>Fagales</taxon>
        <taxon>Juglandaceae</taxon>
        <taxon>Juglans</taxon>
    </lineage>
</organism>
<dbReference type="EMBL" id="LIHL02000010">
    <property type="protein sequence ID" value="KAF5459452.1"/>
    <property type="molecule type" value="Genomic_DNA"/>
</dbReference>
<accession>A0A833UA41</accession>
<sequence>MAQVVGCSSARVVWLSLESTYSSISQARVIQTQLQLASLKNGANTISTYFHKAKGLSDIMVVAGRPLSHEDFLPYLIAGLGPDYRGLVTFVTTRLVPISLEELLRHLLAHEARLLHHYEISTFPTKASAKFTAKSSSGSHGRENHGGCNFNQVRNGGRSNNNRGRGNYASNTAPNSFSSIDQHVVC</sequence>
<evidence type="ECO:0000313" key="3">
    <source>
        <dbReference type="Proteomes" id="UP000619265"/>
    </source>
</evidence>
<feature type="compositionally biased region" description="Low complexity" evidence="1">
    <location>
        <begin position="154"/>
        <end position="167"/>
    </location>
</feature>
<dbReference type="AlphaFoldDB" id="A0A833UA41"/>
<proteinExistence type="predicted"/>
<dbReference type="Proteomes" id="UP000619265">
    <property type="component" value="Unassembled WGS sequence"/>
</dbReference>
<dbReference type="Pfam" id="PF14223">
    <property type="entry name" value="Retrotran_gag_2"/>
    <property type="match status" value="1"/>
</dbReference>
<feature type="region of interest" description="Disordered" evidence="1">
    <location>
        <begin position="131"/>
        <end position="186"/>
    </location>
</feature>
<protein>
    <submittedName>
        <fullName evidence="2">Uncharacterized protein</fullName>
    </submittedName>
</protein>
<reference evidence="2" key="1">
    <citation type="submission" date="2015-10" db="EMBL/GenBank/DDBJ databases">
        <authorList>
            <person name="Martinez-Garcia P.J."/>
            <person name="Crepeau M.W."/>
            <person name="Puiu D."/>
            <person name="Gonzalez-Ibeas D."/>
            <person name="Whalen J."/>
            <person name="Stevens K."/>
            <person name="Paul R."/>
            <person name="Butterfield T."/>
            <person name="Britton M."/>
            <person name="Reagan R."/>
            <person name="Chakraborty S."/>
            <person name="Walawage S.L."/>
            <person name="Vasquez-Gross H.A."/>
            <person name="Cardeno C."/>
            <person name="Famula R."/>
            <person name="Pratt K."/>
            <person name="Kuruganti S."/>
            <person name="Aradhya M.K."/>
            <person name="Leslie C.A."/>
            <person name="Dandekar A.M."/>
            <person name="Salzberg S.L."/>
            <person name="Wegrzyn J.L."/>
            <person name="Langley C.H."/>
            <person name="Neale D.B."/>
        </authorList>
    </citation>
    <scope>NUCLEOTIDE SEQUENCE</scope>
    <source>
        <tissue evidence="2">Leaves</tissue>
    </source>
</reference>
<dbReference type="PANTHER" id="PTHR47481:SF10">
    <property type="entry name" value="COPIA-LIKE POLYPROTEIN_RETROTRANSPOSON"/>
    <property type="match status" value="1"/>
</dbReference>
<dbReference type="Gramene" id="Jr10_25020_p1">
    <property type="protein sequence ID" value="cds.Jr10_25020_p1"/>
    <property type="gene ID" value="Jr10_25020"/>
</dbReference>
<reference evidence="2" key="2">
    <citation type="submission" date="2020-03" db="EMBL/GenBank/DDBJ databases">
        <title>Walnut 2.0.</title>
        <authorList>
            <person name="Marrano A."/>
            <person name="Britton M."/>
            <person name="Zimin A.V."/>
            <person name="Zaini P.A."/>
            <person name="Workman R."/>
            <person name="Puiu D."/>
            <person name="Bianco L."/>
            <person name="Allen B.J."/>
            <person name="Troggio M."/>
            <person name="Leslie C.A."/>
            <person name="Timp W."/>
            <person name="Dendekar A."/>
            <person name="Salzberg S.L."/>
            <person name="Neale D.B."/>
        </authorList>
    </citation>
    <scope>NUCLEOTIDE SEQUENCE</scope>
    <source>
        <tissue evidence="2">Leaves</tissue>
    </source>
</reference>